<reference evidence="2" key="2">
    <citation type="journal article" date="2015" name="Data Brief">
        <title>Shoot transcriptome of the giant reed, Arundo donax.</title>
        <authorList>
            <person name="Barrero R.A."/>
            <person name="Guerrero F.D."/>
            <person name="Moolhuijzen P."/>
            <person name="Goolsby J.A."/>
            <person name="Tidwell J."/>
            <person name="Bellgard S.E."/>
            <person name="Bellgard M.I."/>
        </authorList>
    </citation>
    <scope>NUCLEOTIDE SEQUENCE</scope>
    <source>
        <tissue evidence="2">Shoot tissue taken approximately 20 cm above the soil surface</tissue>
    </source>
</reference>
<accession>A0A0A9ELP6</accession>
<reference evidence="2" key="1">
    <citation type="submission" date="2014-09" db="EMBL/GenBank/DDBJ databases">
        <authorList>
            <person name="Magalhaes I.L.F."/>
            <person name="Oliveira U."/>
            <person name="Santos F.R."/>
            <person name="Vidigal T.H.D.A."/>
            <person name="Brescovit A.D."/>
            <person name="Santos A.J."/>
        </authorList>
    </citation>
    <scope>NUCLEOTIDE SEQUENCE</scope>
    <source>
        <tissue evidence="2">Shoot tissue taken approximately 20 cm above the soil surface</tissue>
    </source>
</reference>
<dbReference type="AlphaFoldDB" id="A0A0A9ELP6"/>
<sequence>MTFSLLLPLTFHFSCTYVALLCAPLSLQQLHTVHALISPCSRGASSSHALRHTSSSRLINLCLSRWRLTTS</sequence>
<evidence type="ECO:0008006" key="3">
    <source>
        <dbReference type="Google" id="ProtNLM"/>
    </source>
</evidence>
<protein>
    <recommendedName>
        <fullName evidence="3">Secreted protein</fullName>
    </recommendedName>
</protein>
<name>A0A0A9ELP6_ARUDO</name>
<feature type="signal peptide" evidence="1">
    <location>
        <begin position="1"/>
        <end position="35"/>
    </location>
</feature>
<evidence type="ECO:0000256" key="1">
    <source>
        <dbReference type="SAM" id="SignalP"/>
    </source>
</evidence>
<dbReference type="EMBL" id="GBRH01196276">
    <property type="protein sequence ID" value="JAE01620.1"/>
    <property type="molecule type" value="Transcribed_RNA"/>
</dbReference>
<keyword evidence="1" id="KW-0732">Signal</keyword>
<proteinExistence type="predicted"/>
<organism evidence="2">
    <name type="scientific">Arundo donax</name>
    <name type="common">Giant reed</name>
    <name type="synonym">Donax arundinaceus</name>
    <dbReference type="NCBI Taxonomy" id="35708"/>
    <lineage>
        <taxon>Eukaryota</taxon>
        <taxon>Viridiplantae</taxon>
        <taxon>Streptophyta</taxon>
        <taxon>Embryophyta</taxon>
        <taxon>Tracheophyta</taxon>
        <taxon>Spermatophyta</taxon>
        <taxon>Magnoliopsida</taxon>
        <taxon>Liliopsida</taxon>
        <taxon>Poales</taxon>
        <taxon>Poaceae</taxon>
        <taxon>PACMAD clade</taxon>
        <taxon>Arundinoideae</taxon>
        <taxon>Arundineae</taxon>
        <taxon>Arundo</taxon>
    </lineage>
</organism>
<feature type="chain" id="PRO_5002045435" description="Secreted protein" evidence="1">
    <location>
        <begin position="36"/>
        <end position="71"/>
    </location>
</feature>
<evidence type="ECO:0000313" key="2">
    <source>
        <dbReference type="EMBL" id="JAE01620.1"/>
    </source>
</evidence>